<dbReference type="SUPFAM" id="SSF52922">
    <property type="entry name" value="TK C-terminal domain-like"/>
    <property type="match status" value="1"/>
</dbReference>
<gene>
    <name evidence="6" type="ORF">EDC57_1687</name>
</gene>
<evidence type="ECO:0000313" key="6">
    <source>
        <dbReference type="EMBL" id="ROR32485.1"/>
    </source>
</evidence>
<proteinExistence type="predicted"/>
<keyword evidence="7" id="KW-1185">Reference proteome</keyword>
<dbReference type="PANTHER" id="PTHR32154">
    <property type="entry name" value="PYRUVATE-FLAVODOXIN OXIDOREDUCTASE-RELATED"/>
    <property type="match status" value="1"/>
</dbReference>
<dbReference type="NCBIfam" id="TIGR03710">
    <property type="entry name" value="OAFO_sf"/>
    <property type="match status" value="1"/>
</dbReference>
<dbReference type="Gene3D" id="3.40.920.10">
    <property type="entry name" value="Pyruvate-ferredoxin oxidoreductase, PFOR, domain III"/>
    <property type="match status" value="1"/>
</dbReference>
<dbReference type="SUPFAM" id="SSF52518">
    <property type="entry name" value="Thiamin diphosphate-binding fold (THDP-binding)"/>
    <property type="match status" value="1"/>
</dbReference>
<dbReference type="Gene3D" id="3.40.50.920">
    <property type="match status" value="1"/>
</dbReference>
<dbReference type="Proteomes" id="UP000276634">
    <property type="component" value="Unassembled WGS sequence"/>
</dbReference>
<dbReference type="Pfam" id="PF02780">
    <property type="entry name" value="Transketolase_C"/>
    <property type="match status" value="1"/>
</dbReference>
<keyword evidence="1" id="KW-0560">Oxidoreductase</keyword>
<dbReference type="Pfam" id="PF01855">
    <property type="entry name" value="POR_N"/>
    <property type="match status" value="1"/>
</dbReference>
<evidence type="ECO:0000313" key="7">
    <source>
        <dbReference type="Proteomes" id="UP000276634"/>
    </source>
</evidence>
<accession>A0A3N1Y0X9</accession>
<dbReference type="GO" id="GO:0016903">
    <property type="term" value="F:oxidoreductase activity, acting on the aldehyde or oxo group of donors"/>
    <property type="evidence" value="ECO:0007669"/>
    <property type="project" value="InterPro"/>
</dbReference>
<organism evidence="6 7">
    <name type="scientific">Inmirania thermothiophila</name>
    <dbReference type="NCBI Taxonomy" id="1750597"/>
    <lineage>
        <taxon>Bacteria</taxon>
        <taxon>Pseudomonadati</taxon>
        <taxon>Pseudomonadota</taxon>
        <taxon>Gammaproteobacteria</taxon>
        <taxon>Chromatiales</taxon>
        <taxon>Ectothiorhodospiraceae</taxon>
        <taxon>Inmirania</taxon>
    </lineage>
</organism>
<dbReference type="InterPro" id="IPR029061">
    <property type="entry name" value="THDP-binding"/>
</dbReference>
<reference evidence="6 7" key="1">
    <citation type="submission" date="2018-11" db="EMBL/GenBank/DDBJ databases">
        <title>Genomic Encyclopedia of Type Strains, Phase IV (KMG-IV): sequencing the most valuable type-strain genomes for metagenomic binning, comparative biology and taxonomic classification.</title>
        <authorList>
            <person name="Goeker M."/>
        </authorList>
    </citation>
    <scope>NUCLEOTIDE SEQUENCE [LARGE SCALE GENOMIC DNA]</scope>
    <source>
        <strain evidence="6 7">DSM 100275</strain>
    </source>
</reference>
<evidence type="ECO:0000256" key="1">
    <source>
        <dbReference type="ARBA" id="ARBA00023002"/>
    </source>
</evidence>
<dbReference type="PANTHER" id="PTHR32154:SF20">
    <property type="entry name" value="2-OXOGLUTARATE OXIDOREDUCTASE SUBUNIT KORA"/>
    <property type="match status" value="1"/>
</dbReference>
<dbReference type="FunFam" id="3.40.50.970:FF:000022">
    <property type="entry name" value="2-oxoglutarate ferredoxin oxidoreductase alpha subunit"/>
    <property type="match status" value="1"/>
</dbReference>
<protein>
    <submittedName>
        <fullName evidence="6">2-oxoglutarate ferredoxin oxidoreductase subunit alpha</fullName>
    </submittedName>
</protein>
<dbReference type="InterPro" id="IPR002869">
    <property type="entry name" value="Pyrv_flavodox_OxRed_cen"/>
</dbReference>
<dbReference type="InterPro" id="IPR022367">
    <property type="entry name" value="2-oxoacid/accept_OxRdtase_asu"/>
</dbReference>
<dbReference type="InterPro" id="IPR009014">
    <property type="entry name" value="Transketo_C/PFOR_II"/>
</dbReference>
<evidence type="ECO:0000256" key="2">
    <source>
        <dbReference type="ARBA" id="ARBA00023052"/>
    </source>
</evidence>
<evidence type="ECO:0000259" key="4">
    <source>
        <dbReference type="Pfam" id="PF01855"/>
    </source>
</evidence>
<feature type="domain" description="Pyruvate/ketoisovalerate oxidoreductase catalytic" evidence="3">
    <location>
        <begin position="14"/>
        <end position="179"/>
    </location>
</feature>
<sequence>MSISSVTVTLAGSGGAGVITAGSLLLDAAAKAGLYGVMTRSTGPQIRGGESAAMVRLAREPVTSHGDRHDLLVAIDWQNVERFADEVPLDGESLVIGDPAHGEPPAEIRAMGAREAQLPMQELAKGVEGGRPNMVALGAVAHLVGIPLEAFEAAVRKALGRKGEAAVTASMAALRAGAEAAEALPPTPRVAPAPEVAERWIITGNEAAGLGAVRGGVRFVAAYPITPATEVLEWLAPALQKVGGVLVQAEDELASINQVVGASYGGVPALTATSGPGLALMTETIGWGVAAEVPFVVIDVMRGGPSTGIPTKSEQSDLNIALYGLHGDAPHLVLAPVSVGDCLFTTQWAVHLAEALQTPAIVLSDQSLGQARAIIQRPADLAFIARRETPRANEEGYLRYRVTASGISPMAIPGTPGVQYTADGLEHNERGTPSSRAADHQAQLDKRQRKLLQHNYGAHWALVEGEGPLALVTWGSSTGPVREAAARLRAEGRPVRVVALRLLSPAQPERLAEALAGVERVLTVEQSHGAQFHRYLRAFYDLPGEVRSFHRPGPLPIRPRDIVETVHAWS</sequence>
<dbReference type="CDD" id="cd07034">
    <property type="entry name" value="TPP_PYR_PFOR_IOR-alpha_like"/>
    <property type="match status" value="1"/>
</dbReference>
<dbReference type="EMBL" id="RJVI01000002">
    <property type="protein sequence ID" value="ROR32485.1"/>
    <property type="molecule type" value="Genomic_DNA"/>
</dbReference>
<dbReference type="SUPFAM" id="SSF53323">
    <property type="entry name" value="Pyruvate-ferredoxin oxidoreductase, PFOR, domain III"/>
    <property type="match status" value="1"/>
</dbReference>
<dbReference type="InterPro" id="IPR050722">
    <property type="entry name" value="Pyruvate:ferred/Flavod_OxRd"/>
</dbReference>
<dbReference type="InterPro" id="IPR033248">
    <property type="entry name" value="Transketolase_C"/>
</dbReference>
<dbReference type="AlphaFoldDB" id="A0A3N1Y0X9"/>
<dbReference type="InterPro" id="IPR002880">
    <property type="entry name" value="Pyrv_Fd/Flavodoxin_OxRdtase_N"/>
</dbReference>
<dbReference type="OrthoDB" id="9794954at2"/>
<dbReference type="Pfam" id="PF01558">
    <property type="entry name" value="POR"/>
    <property type="match status" value="1"/>
</dbReference>
<evidence type="ECO:0000259" key="3">
    <source>
        <dbReference type="Pfam" id="PF01558"/>
    </source>
</evidence>
<dbReference type="RefSeq" id="WP_123401420.1">
    <property type="nucleotide sequence ID" value="NZ_RJVI01000002.1"/>
</dbReference>
<comment type="caution">
    <text evidence="6">The sequence shown here is derived from an EMBL/GenBank/DDBJ whole genome shotgun (WGS) entry which is preliminary data.</text>
</comment>
<dbReference type="Gene3D" id="3.40.50.970">
    <property type="match status" value="1"/>
</dbReference>
<dbReference type="GO" id="GO:0006979">
    <property type="term" value="P:response to oxidative stress"/>
    <property type="evidence" value="ECO:0007669"/>
    <property type="project" value="TreeGrafter"/>
</dbReference>
<feature type="domain" description="Pyruvate flavodoxin/ferredoxin oxidoreductase pyrimidine binding" evidence="4">
    <location>
        <begin position="211"/>
        <end position="440"/>
    </location>
</feature>
<keyword evidence="2" id="KW-0786">Thiamine pyrophosphate</keyword>
<dbReference type="InterPro" id="IPR019752">
    <property type="entry name" value="Pyrv/ketoisovalerate_OxRed_cat"/>
</dbReference>
<feature type="domain" description="Transketolase C-terminal" evidence="5">
    <location>
        <begin position="468"/>
        <end position="527"/>
    </location>
</feature>
<evidence type="ECO:0000259" key="5">
    <source>
        <dbReference type="Pfam" id="PF02780"/>
    </source>
</evidence>
<name>A0A3N1Y0X9_9GAMM</name>